<name>A0A7X8SNU9_9BACT</name>
<sequence>MNNTEDELKLNGVIVLACLFFISLIAGFVVYFDDNFYLGELLISTAVIIFIALVLSALFEKANVYIFGLSAILYPVFLLYLYYSDSISSENIFDVELMGYVIFVEYLMIKCSLSYWRERNQAEVEENVYSES</sequence>
<feature type="transmembrane region" description="Helical" evidence="1">
    <location>
        <begin position="95"/>
        <end position="113"/>
    </location>
</feature>
<gene>
    <name evidence="2" type="ORF">HGP29_20370</name>
</gene>
<dbReference type="EMBL" id="JABAIL010000007">
    <property type="protein sequence ID" value="NLR93565.1"/>
    <property type="molecule type" value="Genomic_DNA"/>
</dbReference>
<feature type="transmembrane region" description="Helical" evidence="1">
    <location>
        <begin position="12"/>
        <end position="32"/>
    </location>
</feature>
<feature type="transmembrane region" description="Helical" evidence="1">
    <location>
        <begin position="38"/>
        <end position="59"/>
    </location>
</feature>
<organism evidence="2 3">
    <name type="scientific">Flammeovirga agarivorans</name>
    <dbReference type="NCBI Taxonomy" id="2726742"/>
    <lineage>
        <taxon>Bacteria</taxon>
        <taxon>Pseudomonadati</taxon>
        <taxon>Bacteroidota</taxon>
        <taxon>Cytophagia</taxon>
        <taxon>Cytophagales</taxon>
        <taxon>Flammeovirgaceae</taxon>
        <taxon>Flammeovirga</taxon>
    </lineage>
</organism>
<keyword evidence="1" id="KW-1133">Transmembrane helix</keyword>
<dbReference type="Proteomes" id="UP000585050">
    <property type="component" value="Unassembled WGS sequence"/>
</dbReference>
<evidence type="ECO:0000256" key="1">
    <source>
        <dbReference type="SAM" id="Phobius"/>
    </source>
</evidence>
<keyword evidence="1" id="KW-0472">Membrane</keyword>
<keyword evidence="3" id="KW-1185">Reference proteome</keyword>
<dbReference type="AlphaFoldDB" id="A0A7X8SNU9"/>
<accession>A0A7X8SNU9</accession>
<proteinExistence type="predicted"/>
<comment type="caution">
    <text evidence="2">The sequence shown here is derived from an EMBL/GenBank/DDBJ whole genome shotgun (WGS) entry which is preliminary data.</text>
</comment>
<protein>
    <submittedName>
        <fullName evidence="2">Uncharacterized protein</fullName>
    </submittedName>
</protein>
<reference evidence="2 3" key="1">
    <citation type="submission" date="2020-04" db="EMBL/GenBank/DDBJ databases">
        <title>Flammeovirga sp. SR4, a novel species isolated from seawater.</title>
        <authorList>
            <person name="Wang X."/>
        </authorList>
    </citation>
    <scope>NUCLEOTIDE SEQUENCE [LARGE SCALE GENOMIC DNA]</scope>
    <source>
        <strain evidence="2 3">SR4</strain>
    </source>
</reference>
<evidence type="ECO:0000313" key="3">
    <source>
        <dbReference type="Proteomes" id="UP000585050"/>
    </source>
</evidence>
<dbReference type="RefSeq" id="WP_168884281.1">
    <property type="nucleotide sequence ID" value="NZ_JABAIL010000007.1"/>
</dbReference>
<keyword evidence="1" id="KW-0812">Transmembrane</keyword>
<evidence type="ECO:0000313" key="2">
    <source>
        <dbReference type="EMBL" id="NLR93565.1"/>
    </source>
</evidence>
<feature type="transmembrane region" description="Helical" evidence="1">
    <location>
        <begin position="64"/>
        <end position="83"/>
    </location>
</feature>